<feature type="region of interest" description="Disordered" evidence="1">
    <location>
        <begin position="1"/>
        <end position="28"/>
    </location>
</feature>
<evidence type="ECO:0000256" key="1">
    <source>
        <dbReference type="SAM" id="MobiDB-lite"/>
    </source>
</evidence>
<keyword evidence="2" id="KW-0614">Plasmid</keyword>
<name>A0A7R6T9Q4_9ACTN</name>
<proteinExistence type="predicted"/>
<dbReference type="Proteomes" id="UP000595703">
    <property type="component" value="Plasmid pRVR2"/>
</dbReference>
<accession>A0A7R6T9Q4</accession>
<gene>
    <name evidence="2" type="ORF">RVR_P241</name>
</gene>
<evidence type="ECO:0000313" key="3">
    <source>
        <dbReference type="Proteomes" id="UP000595703"/>
    </source>
</evidence>
<sequence length="111" mass="11997">MPQHAAPVPGSTDLQAGESPDAPKPTRVTADLPATEFALLKASRDQHRATTTDLTRALLRIHAADPDLARRVGAEIERVREEEALGKAVKRLLGMQKRSARMAARRKAAAV</sequence>
<organism evidence="2 3">
    <name type="scientific">Actinacidiphila reveromycinica</name>
    <dbReference type="NCBI Taxonomy" id="659352"/>
    <lineage>
        <taxon>Bacteria</taxon>
        <taxon>Bacillati</taxon>
        <taxon>Actinomycetota</taxon>
        <taxon>Actinomycetes</taxon>
        <taxon>Kitasatosporales</taxon>
        <taxon>Streptomycetaceae</taxon>
        <taxon>Actinacidiphila</taxon>
    </lineage>
</organism>
<evidence type="ECO:0000313" key="2">
    <source>
        <dbReference type="EMBL" id="BBG20784.1"/>
    </source>
</evidence>
<dbReference type="AlphaFoldDB" id="A0A7R6T9Q4"/>
<reference evidence="2 3" key="1">
    <citation type="journal article" date="2020" name="Sci. Rep.">
        <title>beta-carboline chemical signals induce reveromycin production through a LuxR family regulator in Streptomyces sp. SN-593.</title>
        <authorList>
            <person name="Panthee S."/>
            <person name="Kito N."/>
            <person name="Hayashi T."/>
            <person name="Shimizu T."/>
            <person name="Ishikawa J."/>
            <person name="Hamamoto H."/>
            <person name="Osada H."/>
            <person name="Takahashi S."/>
        </authorList>
    </citation>
    <scope>NUCLEOTIDE SEQUENCE [LARGE SCALE GENOMIC DNA]</scope>
    <source>
        <strain evidence="2 3">SN-593</strain>
        <plasmid evidence="2 3">pRVR2</plasmid>
    </source>
</reference>
<dbReference type="EMBL" id="AP018367">
    <property type="protein sequence ID" value="BBG20784.1"/>
    <property type="molecule type" value="Genomic_DNA"/>
</dbReference>
<geneLocation type="plasmid" evidence="2 3">
    <name>pRVR2</name>
</geneLocation>
<keyword evidence="3" id="KW-1185">Reference proteome</keyword>
<dbReference type="KEGG" id="arev:RVR_P241"/>
<protein>
    <submittedName>
        <fullName evidence="2">Uncharacterized protein</fullName>
    </submittedName>
</protein>